<accession>A0AAN5CEQ9</accession>
<organism evidence="2 3">
    <name type="scientific">Pristionchus mayeri</name>
    <dbReference type="NCBI Taxonomy" id="1317129"/>
    <lineage>
        <taxon>Eukaryota</taxon>
        <taxon>Metazoa</taxon>
        <taxon>Ecdysozoa</taxon>
        <taxon>Nematoda</taxon>
        <taxon>Chromadorea</taxon>
        <taxon>Rhabditida</taxon>
        <taxon>Rhabditina</taxon>
        <taxon>Diplogasteromorpha</taxon>
        <taxon>Diplogasteroidea</taxon>
        <taxon>Neodiplogasteridae</taxon>
        <taxon>Pristionchus</taxon>
    </lineage>
</organism>
<name>A0AAN5CEQ9_9BILA</name>
<feature type="region of interest" description="Disordered" evidence="1">
    <location>
        <begin position="232"/>
        <end position="253"/>
    </location>
</feature>
<dbReference type="Proteomes" id="UP001328107">
    <property type="component" value="Unassembled WGS sequence"/>
</dbReference>
<sequence>LQGMADQEKPAEEERKSLLHGLVVATAEEGHVTVLCASMPMSVRLPPPEETTLPIIPGCWVNFEMDLNTGKNHIIEECEPKYKTYLFDDGSFQVVCPACWWLEDGMMEDTKVAYTPFFRFVDDPDDIIWKGGEWIEWYEVVLSPSKGGFLLKVDKILRAMAGCVEPGALPGQMPTDEQILEAMRNNAPIGDYKGVKEVISCQLGLVIGHVEYDRVFDERSGKYTAYGSGRGGGFRGGNNRGGRGGYGGGRGGYNNWDRGYDSTSDRSVDGNWRVAQRQSNEQMPSMQYRRTNDFNKKRVKAALVYTPRGLFMSKLEENTYNEKDWLHFSKSMKSDMTVTQEKRDAKRDTYPPYILQHTKLPDHYGGKTRVKGEFNEWNIQVLVQARYGQLRNGSWYDPSFFNKISCSFMLCRKATRLLEEKKDGWAKMNEEEKSAVWINVWLGMGNIQMLKLNAIDEFPHKFDWEVKDFPATNFVQDEPLDVARAAGAIAAIVF</sequence>
<feature type="compositionally biased region" description="Gly residues" evidence="1">
    <location>
        <begin position="232"/>
        <end position="252"/>
    </location>
</feature>
<keyword evidence="3" id="KW-1185">Reference proteome</keyword>
<dbReference type="AlphaFoldDB" id="A0AAN5CEQ9"/>
<comment type="caution">
    <text evidence="2">The sequence shown here is derived from an EMBL/GenBank/DDBJ whole genome shotgun (WGS) entry which is preliminary data.</text>
</comment>
<evidence type="ECO:0000313" key="2">
    <source>
        <dbReference type="EMBL" id="GMR40967.1"/>
    </source>
</evidence>
<proteinExistence type="predicted"/>
<evidence type="ECO:0000256" key="1">
    <source>
        <dbReference type="SAM" id="MobiDB-lite"/>
    </source>
</evidence>
<evidence type="ECO:0000313" key="3">
    <source>
        <dbReference type="Proteomes" id="UP001328107"/>
    </source>
</evidence>
<protein>
    <submittedName>
        <fullName evidence="2">Uncharacterized protein</fullName>
    </submittedName>
</protein>
<dbReference type="EMBL" id="BTRK01000003">
    <property type="protein sequence ID" value="GMR40967.1"/>
    <property type="molecule type" value="Genomic_DNA"/>
</dbReference>
<feature type="non-terminal residue" evidence="2">
    <location>
        <position position="1"/>
    </location>
</feature>
<reference evidence="3" key="1">
    <citation type="submission" date="2022-10" db="EMBL/GenBank/DDBJ databases">
        <title>Genome assembly of Pristionchus species.</title>
        <authorList>
            <person name="Yoshida K."/>
            <person name="Sommer R.J."/>
        </authorList>
    </citation>
    <scope>NUCLEOTIDE SEQUENCE [LARGE SCALE GENOMIC DNA]</scope>
    <source>
        <strain evidence="3">RS5460</strain>
    </source>
</reference>
<gene>
    <name evidence="2" type="ORF">PMAYCL1PPCAC_11162</name>
</gene>